<feature type="domain" description="GGDEF" evidence="4">
    <location>
        <begin position="281"/>
        <end position="417"/>
    </location>
</feature>
<feature type="transmembrane region" description="Helical" evidence="3">
    <location>
        <begin position="20"/>
        <end position="41"/>
    </location>
</feature>
<comment type="catalytic activity">
    <reaction evidence="2">
        <text>2 GTP = 3',3'-c-di-GMP + 2 diphosphate</text>
        <dbReference type="Rhea" id="RHEA:24898"/>
        <dbReference type="ChEBI" id="CHEBI:33019"/>
        <dbReference type="ChEBI" id="CHEBI:37565"/>
        <dbReference type="ChEBI" id="CHEBI:58805"/>
        <dbReference type="EC" id="2.7.7.65"/>
    </reaction>
</comment>
<evidence type="ECO:0000256" key="2">
    <source>
        <dbReference type="ARBA" id="ARBA00034247"/>
    </source>
</evidence>
<evidence type="ECO:0000313" key="5">
    <source>
        <dbReference type="EMBL" id="VVE65436.1"/>
    </source>
</evidence>
<organism evidence="5 6">
    <name type="scientific">Pandoraea captiosa</name>
    <dbReference type="NCBI Taxonomy" id="2508302"/>
    <lineage>
        <taxon>Bacteria</taxon>
        <taxon>Pseudomonadati</taxon>
        <taxon>Pseudomonadota</taxon>
        <taxon>Betaproteobacteria</taxon>
        <taxon>Burkholderiales</taxon>
        <taxon>Burkholderiaceae</taxon>
        <taxon>Pandoraea</taxon>
    </lineage>
</organism>
<proteinExistence type="predicted"/>
<dbReference type="RefSeq" id="WP_150625041.1">
    <property type="nucleotide sequence ID" value="NZ_CABPSQ010000002.1"/>
</dbReference>
<dbReference type="GO" id="GO:1902201">
    <property type="term" value="P:negative regulation of bacterial-type flagellum-dependent cell motility"/>
    <property type="evidence" value="ECO:0007669"/>
    <property type="project" value="TreeGrafter"/>
</dbReference>
<keyword evidence="3" id="KW-0472">Membrane</keyword>
<dbReference type="EC" id="2.7.7.65" evidence="1"/>
<dbReference type="GO" id="GO:0043709">
    <property type="term" value="P:cell adhesion involved in single-species biofilm formation"/>
    <property type="evidence" value="ECO:0007669"/>
    <property type="project" value="TreeGrafter"/>
</dbReference>
<dbReference type="InterPro" id="IPR050469">
    <property type="entry name" value="Diguanylate_Cyclase"/>
</dbReference>
<dbReference type="GO" id="GO:0052621">
    <property type="term" value="F:diguanylate cyclase activity"/>
    <property type="evidence" value="ECO:0007669"/>
    <property type="project" value="UniProtKB-EC"/>
</dbReference>
<dbReference type="AlphaFoldDB" id="A0A5E4ZWR7"/>
<accession>A0A5E4ZWR7</accession>
<dbReference type="InterPro" id="IPR043128">
    <property type="entry name" value="Rev_trsase/Diguanyl_cyclase"/>
</dbReference>
<dbReference type="CDD" id="cd01949">
    <property type="entry name" value="GGDEF"/>
    <property type="match status" value="1"/>
</dbReference>
<dbReference type="NCBIfam" id="TIGR00254">
    <property type="entry name" value="GGDEF"/>
    <property type="match status" value="1"/>
</dbReference>
<evidence type="ECO:0000259" key="4">
    <source>
        <dbReference type="PROSITE" id="PS50887"/>
    </source>
</evidence>
<keyword evidence="3" id="KW-1133">Transmembrane helix</keyword>
<dbReference type="PROSITE" id="PS50887">
    <property type="entry name" value="GGDEF"/>
    <property type="match status" value="1"/>
</dbReference>
<sequence>MQSSDTALASPTSPTRSRRWFGALGPTLIAAALAIAIVVGVRATLLYEGRRAVLEHAREANHRAARLTAYVVERDLAACMKEQGGDGAGSLARCLAQFDRRVDGGARTTIDIDYLSRLFSGQTGAAQGTVSLLGADGRVLASTDPRRKGAQSSPVKSDDAVSGIASGVASGVVPEGVEADFLYVRQPLDGLPLQIEIRTARREIFADWRDRAFWVAGLTAALGAGCAVLATLLARARRRRNLAEAALQRMASTDALTGLANRRTLDESYDREWRRAQRERVPLSLLFIDVDHFKRFNDRYGHPAGDDALVAVSRAIVGAIRRPGDIAGRYGGEEFMVILPGTDVHGARDVAERIRVAVRAAAIAHEGSQHGHVSVSIGVAGTGAIPSGTPEQLLQAADEALYCAKGSGRDRVTIHANYGGDPCPAI</sequence>
<dbReference type="GO" id="GO:0005886">
    <property type="term" value="C:plasma membrane"/>
    <property type="evidence" value="ECO:0007669"/>
    <property type="project" value="TreeGrafter"/>
</dbReference>
<dbReference type="Proteomes" id="UP000414136">
    <property type="component" value="Unassembled WGS sequence"/>
</dbReference>
<dbReference type="InterPro" id="IPR000160">
    <property type="entry name" value="GGDEF_dom"/>
</dbReference>
<dbReference type="SMART" id="SM00267">
    <property type="entry name" value="GGDEF"/>
    <property type="match status" value="1"/>
</dbReference>
<evidence type="ECO:0000313" key="6">
    <source>
        <dbReference type="Proteomes" id="UP000414136"/>
    </source>
</evidence>
<dbReference type="Gene3D" id="3.30.70.270">
    <property type="match status" value="1"/>
</dbReference>
<dbReference type="PANTHER" id="PTHR45138">
    <property type="entry name" value="REGULATORY COMPONENTS OF SENSORY TRANSDUCTION SYSTEM"/>
    <property type="match status" value="1"/>
</dbReference>
<reference evidence="5 6" key="1">
    <citation type="submission" date="2019-08" db="EMBL/GenBank/DDBJ databases">
        <authorList>
            <person name="Peeters C."/>
        </authorList>
    </citation>
    <scope>NUCLEOTIDE SEQUENCE [LARGE SCALE GENOMIC DNA]</scope>
    <source>
        <strain evidence="5 6">LMG 31118</strain>
    </source>
</reference>
<dbReference type="OrthoDB" id="9813903at2"/>
<dbReference type="InterPro" id="IPR029787">
    <property type="entry name" value="Nucleotide_cyclase"/>
</dbReference>
<name>A0A5E4ZWR7_9BURK</name>
<keyword evidence="3" id="KW-0812">Transmembrane</keyword>
<dbReference type="EMBL" id="CABPSQ010000002">
    <property type="protein sequence ID" value="VVE65436.1"/>
    <property type="molecule type" value="Genomic_DNA"/>
</dbReference>
<protein>
    <recommendedName>
        <fullName evidence="1">diguanylate cyclase</fullName>
        <ecNumber evidence="1">2.7.7.65</ecNumber>
    </recommendedName>
</protein>
<feature type="transmembrane region" description="Helical" evidence="3">
    <location>
        <begin position="212"/>
        <end position="234"/>
    </location>
</feature>
<dbReference type="PANTHER" id="PTHR45138:SF9">
    <property type="entry name" value="DIGUANYLATE CYCLASE DGCM-RELATED"/>
    <property type="match status" value="1"/>
</dbReference>
<dbReference type="FunFam" id="3.30.70.270:FF:000001">
    <property type="entry name" value="Diguanylate cyclase domain protein"/>
    <property type="match status" value="1"/>
</dbReference>
<dbReference type="SUPFAM" id="SSF55073">
    <property type="entry name" value="Nucleotide cyclase"/>
    <property type="match status" value="1"/>
</dbReference>
<keyword evidence="6" id="KW-1185">Reference proteome</keyword>
<evidence type="ECO:0000256" key="1">
    <source>
        <dbReference type="ARBA" id="ARBA00012528"/>
    </source>
</evidence>
<dbReference type="Pfam" id="PF00990">
    <property type="entry name" value="GGDEF"/>
    <property type="match status" value="1"/>
</dbReference>
<gene>
    <name evidence="5" type="primary">cph2_2</name>
    <name evidence="5" type="ORF">PCA31118_02012</name>
</gene>
<evidence type="ECO:0000256" key="3">
    <source>
        <dbReference type="SAM" id="Phobius"/>
    </source>
</evidence>
<dbReference type="CDD" id="cd12915">
    <property type="entry name" value="PDC2_DGC_like"/>
    <property type="match status" value="1"/>
</dbReference>